<organism evidence="2">
    <name type="scientific">viral metagenome</name>
    <dbReference type="NCBI Taxonomy" id="1070528"/>
    <lineage>
        <taxon>unclassified sequences</taxon>
        <taxon>metagenomes</taxon>
        <taxon>organismal metagenomes</taxon>
    </lineage>
</organism>
<keyword evidence="1" id="KW-0812">Transmembrane</keyword>
<keyword evidence="1" id="KW-1133">Transmembrane helix</keyword>
<dbReference type="EMBL" id="MN740351">
    <property type="protein sequence ID" value="QHU01975.1"/>
    <property type="molecule type" value="Genomic_DNA"/>
</dbReference>
<protein>
    <submittedName>
        <fullName evidence="2">Uncharacterized protein</fullName>
    </submittedName>
</protein>
<name>A0A6C0J891_9ZZZZ</name>
<keyword evidence="1" id="KW-0472">Membrane</keyword>
<evidence type="ECO:0000313" key="2">
    <source>
        <dbReference type="EMBL" id="QHU01975.1"/>
    </source>
</evidence>
<reference evidence="2" key="1">
    <citation type="journal article" date="2020" name="Nature">
        <title>Giant virus diversity and host interactions through global metagenomics.</title>
        <authorList>
            <person name="Schulz F."/>
            <person name="Roux S."/>
            <person name="Paez-Espino D."/>
            <person name="Jungbluth S."/>
            <person name="Walsh D.A."/>
            <person name="Denef V.J."/>
            <person name="McMahon K.D."/>
            <person name="Konstantinidis K.T."/>
            <person name="Eloe-Fadrosh E.A."/>
            <person name="Kyrpides N.C."/>
            <person name="Woyke T."/>
        </authorList>
    </citation>
    <scope>NUCLEOTIDE SEQUENCE</scope>
    <source>
        <strain evidence="2">GVMAG-M-3300025880-56</strain>
    </source>
</reference>
<dbReference type="AlphaFoldDB" id="A0A6C0J891"/>
<accession>A0A6C0J891</accession>
<sequence length="79" mass="9363">MLSTTINVFLIVFIVVSLILSVWFCYQTRVMGELVIKKYLENKMAQQNLNHKNNNNNFTEWDEGNEPLFEMINREPPIK</sequence>
<evidence type="ECO:0000256" key="1">
    <source>
        <dbReference type="SAM" id="Phobius"/>
    </source>
</evidence>
<feature type="transmembrane region" description="Helical" evidence="1">
    <location>
        <begin position="6"/>
        <end position="26"/>
    </location>
</feature>
<proteinExistence type="predicted"/>